<gene>
    <name evidence="15" type="ORF">ATH84_1005144</name>
    <name evidence="14" type="ORF">BDD41_4095</name>
</gene>
<evidence type="ECO:0000313" key="17">
    <source>
        <dbReference type="Proteomes" id="UP000256941"/>
    </source>
</evidence>
<evidence type="ECO:0000256" key="4">
    <source>
        <dbReference type="ARBA" id="ARBA00011718"/>
    </source>
</evidence>
<evidence type="ECO:0000313" key="16">
    <source>
        <dbReference type="Proteomes" id="UP000256794"/>
    </source>
</evidence>
<sequence>MLVTPAYAQAAGGASGAAGLASFLPLILIFVIMYFLMIRPQQKRVKEHRAMVEALKKGDEIVTQGGLIGKVTSVRENELEVEIAPGVKVRVIRSTVTGLVNRTQPAAANS</sequence>
<protein>
    <recommendedName>
        <fullName evidence="5">Sec translocon accessory complex subunit YajC</fullName>
    </recommendedName>
</protein>
<dbReference type="NCBIfam" id="TIGR00739">
    <property type="entry name" value="yajC"/>
    <property type="match status" value="1"/>
</dbReference>
<dbReference type="RefSeq" id="WP_036759383.1">
    <property type="nucleotide sequence ID" value="NZ_CP035284.1"/>
</dbReference>
<comment type="subcellular location">
    <subcellularLocation>
        <location evidence="2">Cell membrane</location>
        <topology evidence="2">Single-pass membrane protein</topology>
    </subcellularLocation>
</comment>
<evidence type="ECO:0000256" key="12">
    <source>
        <dbReference type="ARBA" id="ARBA00023136"/>
    </source>
</evidence>
<dbReference type="AlphaFoldDB" id="A0A099F9I8"/>
<dbReference type="eggNOG" id="COG1862">
    <property type="taxonomic scope" value="Bacteria"/>
</dbReference>
<accession>A0A099F9I8</accession>
<evidence type="ECO:0000256" key="10">
    <source>
        <dbReference type="ARBA" id="ARBA00022989"/>
    </source>
</evidence>
<proteinExistence type="inferred from homology"/>
<comment type="function">
    <text evidence="1">The SecYEG-SecDF-YajC-YidC holo-translocon (HTL) protein secretase/insertase is a supercomplex required for protein secretion, insertion of proteins into membranes, and assembly of membrane protein complexes. While the SecYEG complex is essential for assembly of a number of proteins and complexes, the SecDF-YajC-YidC subcomplex facilitates these functions.</text>
</comment>
<dbReference type="GO" id="GO:0005886">
    <property type="term" value="C:plasma membrane"/>
    <property type="evidence" value="ECO:0007669"/>
    <property type="project" value="UniProtKB-SubCell"/>
</dbReference>
<keyword evidence="8 13" id="KW-0812">Transmembrane</keyword>
<feature type="transmembrane region" description="Helical" evidence="13">
    <location>
        <begin position="12"/>
        <end position="36"/>
    </location>
</feature>
<dbReference type="SMART" id="SM01323">
    <property type="entry name" value="YajC"/>
    <property type="match status" value="1"/>
</dbReference>
<comment type="subunit">
    <text evidence="4">Part of the SecDF-YidC-YajC translocase complex. The SecDF-YidC-YajC translocase forms a supercomplex with SecYEG, called the holo-translocon (HTL).</text>
</comment>
<dbReference type="InterPro" id="IPR003849">
    <property type="entry name" value="Preprotein_translocase_YajC"/>
</dbReference>
<dbReference type="Pfam" id="PF02699">
    <property type="entry name" value="YajC"/>
    <property type="match status" value="1"/>
</dbReference>
<evidence type="ECO:0000256" key="6">
    <source>
        <dbReference type="ARBA" id="ARBA00022448"/>
    </source>
</evidence>
<evidence type="ECO:0000256" key="9">
    <source>
        <dbReference type="ARBA" id="ARBA00022927"/>
    </source>
</evidence>
<evidence type="ECO:0000256" key="13">
    <source>
        <dbReference type="SAM" id="Phobius"/>
    </source>
</evidence>
<name>A0A099F9I8_PARVE</name>
<dbReference type="PANTHER" id="PTHR33909:SF1">
    <property type="entry name" value="SEC TRANSLOCON ACCESSORY COMPLEX SUBUNIT YAJC"/>
    <property type="match status" value="1"/>
</dbReference>
<evidence type="ECO:0000313" key="14">
    <source>
        <dbReference type="EMBL" id="REF69007.1"/>
    </source>
</evidence>
<reference evidence="16 17" key="1">
    <citation type="submission" date="2018-08" db="EMBL/GenBank/DDBJ databases">
        <title>Genomic Encyclopedia of Archaeal and Bacterial Type Strains, Phase II (KMG-II): from individual species to whole genera.</title>
        <authorList>
            <person name="Goeker M."/>
        </authorList>
    </citation>
    <scope>NUCLEOTIDE SEQUENCE [LARGE SCALE GENOMIC DNA]</scope>
    <source>
        <strain evidence="14 17">DSM 17099</strain>
        <strain evidence="15 16">DSM 582</strain>
    </source>
</reference>
<keyword evidence="6" id="KW-0813">Transport</keyword>
<evidence type="ECO:0000256" key="11">
    <source>
        <dbReference type="ARBA" id="ARBA00023010"/>
    </source>
</evidence>
<dbReference type="OrthoDB" id="9811406at2"/>
<dbReference type="Proteomes" id="UP000256794">
    <property type="component" value="Unassembled WGS sequence"/>
</dbReference>
<dbReference type="GO" id="GO:0015031">
    <property type="term" value="P:protein transport"/>
    <property type="evidence" value="ECO:0007669"/>
    <property type="project" value="UniProtKB-KW"/>
</dbReference>
<dbReference type="Proteomes" id="UP000256941">
    <property type="component" value="Unassembled WGS sequence"/>
</dbReference>
<dbReference type="PANTHER" id="PTHR33909">
    <property type="entry name" value="SEC TRANSLOCON ACCESSORY COMPLEX SUBUNIT YAJC"/>
    <property type="match status" value="1"/>
</dbReference>
<keyword evidence="11" id="KW-0811">Translocation</keyword>
<keyword evidence="16" id="KW-1185">Reference proteome</keyword>
<evidence type="ECO:0000256" key="3">
    <source>
        <dbReference type="ARBA" id="ARBA00006742"/>
    </source>
</evidence>
<dbReference type="PRINTS" id="PR01853">
    <property type="entry name" value="YAJCTRNLCASE"/>
</dbReference>
<dbReference type="EMBL" id="QTUJ01000003">
    <property type="protein sequence ID" value="REF69007.1"/>
    <property type="molecule type" value="Genomic_DNA"/>
</dbReference>
<comment type="similarity">
    <text evidence="3">Belongs to the YajC family.</text>
</comment>
<keyword evidence="12 13" id="KW-0472">Membrane</keyword>
<keyword evidence="7" id="KW-1003">Cell membrane</keyword>
<accession>A0A3D9XER0</accession>
<keyword evidence="9" id="KW-0653">Protein transport</keyword>
<dbReference type="EMBL" id="QUMX01000005">
    <property type="protein sequence ID" value="REG54174.1"/>
    <property type="molecule type" value="Genomic_DNA"/>
</dbReference>
<evidence type="ECO:0000256" key="7">
    <source>
        <dbReference type="ARBA" id="ARBA00022475"/>
    </source>
</evidence>
<evidence type="ECO:0000256" key="5">
    <source>
        <dbReference type="ARBA" id="ARBA00014962"/>
    </source>
</evidence>
<organism evidence="14 17">
    <name type="scientific">Paracoccus versutus</name>
    <name type="common">Thiobacillus versutus</name>
    <dbReference type="NCBI Taxonomy" id="34007"/>
    <lineage>
        <taxon>Bacteria</taxon>
        <taxon>Pseudomonadati</taxon>
        <taxon>Pseudomonadota</taxon>
        <taxon>Alphaproteobacteria</taxon>
        <taxon>Rhodobacterales</taxon>
        <taxon>Paracoccaceae</taxon>
        <taxon>Paracoccus</taxon>
    </lineage>
</organism>
<evidence type="ECO:0000256" key="8">
    <source>
        <dbReference type="ARBA" id="ARBA00022692"/>
    </source>
</evidence>
<evidence type="ECO:0000313" key="15">
    <source>
        <dbReference type="EMBL" id="REG54174.1"/>
    </source>
</evidence>
<keyword evidence="10 13" id="KW-1133">Transmembrane helix</keyword>
<evidence type="ECO:0000256" key="1">
    <source>
        <dbReference type="ARBA" id="ARBA00002061"/>
    </source>
</evidence>
<evidence type="ECO:0000256" key="2">
    <source>
        <dbReference type="ARBA" id="ARBA00004162"/>
    </source>
</evidence>
<comment type="caution">
    <text evidence="14">The sequence shown here is derived from an EMBL/GenBank/DDBJ whole genome shotgun (WGS) entry which is preliminary data.</text>
</comment>